<feature type="non-terminal residue" evidence="12">
    <location>
        <position position="1"/>
    </location>
</feature>
<keyword evidence="13" id="KW-1185">Reference proteome</keyword>
<dbReference type="PANTHER" id="PTHR11616">
    <property type="entry name" value="SODIUM/CHLORIDE DEPENDENT TRANSPORTER"/>
    <property type="match status" value="1"/>
</dbReference>
<keyword evidence="4 10" id="KW-0812">Transmembrane</keyword>
<feature type="binding site" evidence="8">
    <location>
        <position position="22"/>
    </location>
    <ligand>
        <name>Na(+)</name>
        <dbReference type="ChEBI" id="CHEBI:29101"/>
        <label>1</label>
    </ligand>
</feature>
<accession>A0AAD7ZGN8</accession>
<feature type="transmembrane region" description="Helical" evidence="11">
    <location>
        <begin position="45"/>
        <end position="63"/>
    </location>
</feature>
<dbReference type="GO" id="GO:0046872">
    <property type="term" value="F:metal ion binding"/>
    <property type="evidence" value="ECO:0007669"/>
    <property type="project" value="UniProtKB-KW"/>
</dbReference>
<evidence type="ECO:0000256" key="1">
    <source>
        <dbReference type="ARBA" id="ARBA00004141"/>
    </source>
</evidence>
<keyword evidence="5 10" id="KW-0769">Symport</keyword>
<feature type="transmembrane region" description="Helical" evidence="11">
    <location>
        <begin position="88"/>
        <end position="115"/>
    </location>
</feature>
<evidence type="ECO:0000256" key="10">
    <source>
        <dbReference type="RuleBase" id="RU003732"/>
    </source>
</evidence>
<dbReference type="PRINTS" id="PR00176">
    <property type="entry name" value="NANEUSMPORT"/>
</dbReference>
<evidence type="ECO:0000313" key="13">
    <source>
        <dbReference type="Proteomes" id="UP001233999"/>
    </source>
</evidence>
<keyword evidence="7 11" id="KW-0472">Membrane</keyword>
<evidence type="ECO:0000256" key="4">
    <source>
        <dbReference type="ARBA" id="ARBA00022692"/>
    </source>
</evidence>
<reference evidence="12" key="2">
    <citation type="submission" date="2023-05" db="EMBL/GenBank/DDBJ databases">
        <authorList>
            <person name="Fouks B."/>
        </authorList>
    </citation>
    <scope>NUCLEOTIDE SEQUENCE</scope>
    <source>
        <strain evidence="12">Stay&amp;Tobe</strain>
        <tissue evidence="12">Testes</tissue>
    </source>
</reference>
<evidence type="ECO:0000256" key="2">
    <source>
        <dbReference type="ARBA" id="ARBA00006459"/>
    </source>
</evidence>
<keyword evidence="9" id="KW-1015">Disulfide bond</keyword>
<evidence type="ECO:0000256" key="7">
    <source>
        <dbReference type="ARBA" id="ARBA00023136"/>
    </source>
</evidence>
<dbReference type="PANTHER" id="PTHR11616:SF241">
    <property type="entry name" value="SODIUM- AND CHLORIDE-DEPENDENT GLYCINE TRANSPORTER 2"/>
    <property type="match status" value="1"/>
</dbReference>
<feature type="non-terminal residue" evidence="12">
    <location>
        <position position="161"/>
    </location>
</feature>
<dbReference type="GO" id="GO:0005283">
    <property type="term" value="F:amino acid:sodium symporter activity"/>
    <property type="evidence" value="ECO:0007669"/>
    <property type="project" value="TreeGrafter"/>
</dbReference>
<sequence>IQSSPERGSWANKTEFILSCLGYAIGIGNVWRFPYLCYRNGGGAFLVPYLLMLGLCGIPLFFMETSLGQFANTGCITLFRICPLFKGAGFTIVVVNLICTAYYNVVISYPIYFLIMSLRPTLPWENCDHEWNTENCMKPLDGSHETNLFQMCSVISLHKYV</sequence>
<dbReference type="GO" id="GO:0089718">
    <property type="term" value="P:amino acid import across plasma membrane"/>
    <property type="evidence" value="ECO:0007669"/>
    <property type="project" value="TreeGrafter"/>
</dbReference>
<evidence type="ECO:0000256" key="3">
    <source>
        <dbReference type="ARBA" id="ARBA00022448"/>
    </source>
</evidence>
<dbReference type="GO" id="GO:0005886">
    <property type="term" value="C:plasma membrane"/>
    <property type="evidence" value="ECO:0007669"/>
    <property type="project" value="TreeGrafter"/>
</dbReference>
<gene>
    <name evidence="12" type="ORF">L9F63_004018</name>
</gene>
<keyword evidence="8" id="KW-0915">Sodium</keyword>
<keyword evidence="6 11" id="KW-1133">Transmembrane helix</keyword>
<evidence type="ECO:0000256" key="5">
    <source>
        <dbReference type="ARBA" id="ARBA00022847"/>
    </source>
</evidence>
<comment type="caution">
    <text evidence="12">The sequence shown here is derived from an EMBL/GenBank/DDBJ whole genome shotgun (WGS) entry which is preliminary data.</text>
</comment>
<proteinExistence type="inferred from homology"/>
<dbReference type="SUPFAM" id="SSF161070">
    <property type="entry name" value="SNF-like"/>
    <property type="match status" value="1"/>
</dbReference>
<protein>
    <recommendedName>
        <fullName evidence="10">Transporter</fullName>
    </recommendedName>
</protein>
<dbReference type="InterPro" id="IPR000175">
    <property type="entry name" value="Na/ntran_symport"/>
</dbReference>
<feature type="disulfide bond" evidence="9">
    <location>
        <begin position="127"/>
        <end position="136"/>
    </location>
</feature>
<dbReference type="InterPro" id="IPR037272">
    <property type="entry name" value="SNS_sf"/>
</dbReference>
<name>A0AAD7ZGN8_DIPPU</name>
<dbReference type="Proteomes" id="UP001233999">
    <property type="component" value="Unassembled WGS sequence"/>
</dbReference>
<organism evidence="12 13">
    <name type="scientific">Diploptera punctata</name>
    <name type="common">Pacific beetle cockroach</name>
    <dbReference type="NCBI Taxonomy" id="6984"/>
    <lineage>
        <taxon>Eukaryota</taxon>
        <taxon>Metazoa</taxon>
        <taxon>Ecdysozoa</taxon>
        <taxon>Arthropoda</taxon>
        <taxon>Hexapoda</taxon>
        <taxon>Insecta</taxon>
        <taxon>Pterygota</taxon>
        <taxon>Neoptera</taxon>
        <taxon>Polyneoptera</taxon>
        <taxon>Dictyoptera</taxon>
        <taxon>Blattodea</taxon>
        <taxon>Blaberoidea</taxon>
        <taxon>Blaberidae</taxon>
        <taxon>Diplopterinae</taxon>
        <taxon>Diploptera</taxon>
    </lineage>
</organism>
<dbReference type="AlphaFoldDB" id="A0AAD7ZGN8"/>
<feature type="binding site" evidence="8">
    <location>
        <position position="24"/>
    </location>
    <ligand>
        <name>Na(+)</name>
        <dbReference type="ChEBI" id="CHEBI:29101"/>
        <label>1</label>
    </ligand>
</feature>
<dbReference type="PROSITE" id="PS50267">
    <property type="entry name" value="NA_NEUROTRAN_SYMP_3"/>
    <property type="match status" value="1"/>
</dbReference>
<comment type="subcellular location">
    <subcellularLocation>
        <location evidence="1">Membrane</location>
        <topology evidence="1">Multi-pass membrane protein</topology>
    </subcellularLocation>
</comment>
<dbReference type="Pfam" id="PF00209">
    <property type="entry name" value="SNF"/>
    <property type="match status" value="1"/>
</dbReference>
<evidence type="ECO:0000313" key="12">
    <source>
        <dbReference type="EMBL" id="KAJ9580325.1"/>
    </source>
</evidence>
<evidence type="ECO:0000256" key="11">
    <source>
        <dbReference type="SAM" id="Phobius"/>
    </source>
</evidence>
<feature type="transmembrane region" description="Helical" evidence="11">
    <location>
        <begin position="16"/>
        <end position="33"/>
    </location>
</feature>
<reference evidence="12" key="1">
    <citation type="journal article" date="2023" name="IScience">
        <title>Live-bearing cockroach genome reveals convergent evolutionary mechanisms linked to viviparity in insects and beyond.</title>
        <authorList>
            <person name="Fouks B."/>
            <person name="Harrison M.C."/>
            <person name="Mikhailova A.A."/>
            <person name="Marchal E."/>
            <person name="English S."/>
            <person name="Carruthers M."/>
            <person name="Jennings E.C."/>
            <person name="Chiamaka E.L."/>
            <person name="Frigard R.A."/>
            <person name="Pippel M."/>
            <person name="Attardo G.M."/>
            <person name="Benoit J.B."/>
            <person name="Bornberg-Bauer E."/>
            <person name="Tobe S.S."/>
        </authorList>
    </citation>
    <scope>NUCLEOTIDE SEQUENCE</scope>
    <source>
        <strain evidence="12">Stay&amp;Tobe</strain>
    </source>
</reference>
<comment type="similarity">
    <text evidence="2 10">Belongs to the sodium:neurotransmitter symporter (SNF) (TC 2.A.22) family.</text>
</comment>
<dbReference type="PROSITE" id="PS00610">
    <property type="entry name" value="NA_NEUROTRAN_SYMP_1"/>
    <property type="match status" value="1"/>
</dbReference>
<evidence type="ECO:0000256" key="6">
    <source>
        <dbReference type="ARBA" id="ARBA00022989"/>
    </source>
</evidence>
<feature type="binding site" evidence="8">
    <location>
        <position position="29"/>
    </location>
    <ligand>
        <name>Na(+)</name>
        <dbReference type="ChEBI" id="CHEBI:29101"/>
        <label>1</label>
    </ligand>
</feature>
<keyword evidence="3 10" id="KW-0813">Transport</keyword>
<dbReference type="EMBL" id="JASPKZ010008347">
    <property type="protein sequence ID" value="KAJ9580325.1"/>
    <property type="molecule type" value="Genomic_DNA"/>
</dbReference>
<evidence type="ECO:0000256" key="9">
    <source>
        <dbReference type="PIRSR" id="PIRSR600175-2"/>
    </source>
</evidence>
<evidence type="ECO:0000256" key="8">
    <source>
        <dbReference type="PIRSR" id="PIRSR600175-1"/>
    </source>
</evidence>
<keyword evidence="8" id="KW-0479">Metal-binding</keyword>